<reference evidence="2" key="2">
    <citation type="submission" date="2023-11" db="EMBL/GenBank/DDBJ databases">
        <title>WGS of Aeromonas in Northern Israel.</title>
        <authorList>
            <person name="Hershko Y."/>
        </authorList>
    </citation>
    <scope>NUCLEOTIDE SEQUENCE</scope>
    <source>
        <strain evidence="2">77416</strain>
    </source>
</reference>
<evidence type="ECO:0000313" key="2">
    <source>
        <dbReference type="EMBL" id="MDX7719289.1"/>
    </source>
</evidence>
<accession>A0A6I4WQW0</accession>
<reference evidence="4" key="1">
    <citation type="submission" date="2021-01" db="EMBL/GenBank/DDBJ databases">
        <title>GES Beta-lactamases isolated from hospital effluents in Brazil.</title>
        <authorList>
            <person name="Conte D."/>
            <person name="Mesa D."/>
            <person name="Palmeiro J.K."/>
            <person name="Dalla-Costa L.M."/>
        </authorList>
    </citation>
    <scope>NUCLEOTIDE SEQUENCE [LARGE SCALE GENOMIC DNA]</scope>
    <source>
        <strain evidence="4">Aero21</strain>
        <plasmid evidence="4">p1</plasmid>
    </source>
</reference>
<keyword evidence="5" id="KW-1185">Reference proteome</keyword>
<reference evidence="3 5" key="3">
    <citation type="submission" date="2023-12" db="EMBL/GenBank/DDBJ databases">
        <title>Characterization of antibiotic resistance in Aeromonas spp. in hospital effluent.</title>
        <authorList>
            <person name="Negoseki B.R.S."/>
            <person name="Krul D."/>
            <person name="Siqueira A.C."/>
            <person name="Almeida M."/>
            <person name="Mesa D."/>
            <person name="Conte D."/>
            <person name="Dalla-Costa L.M."/>
        </authorList>
    </citation>
    <scope>NUCLEOTIDE SEQUENCE [LARGE SCALE GENOMIC DNA]</scope>
    <source>
        <strain evidence="3 5">36v</strain>
    </source>
</reference>
<keyword evidence="1" id="KW-0472">Membrane</keyword>
<evidence type="ECO:0000313" key="3">
    <source>
        <dbReference type="EMBL" id="MEA9434678.1"/>
    </source>
</evidence>
<protein>
    <submittedName>
        <fullName evidence="4">Uncharacterized protein</fullName>
    </submittedName>
</protein>
<dbReference type="EMBL" id="CP068231">
    <property type="protein sequence ID" value="QQX12764.1"/>
    <property type="molecule type" value="Genomic_DNA"/>
</dbReference>
<evidence type="ECO:0000313" key="4">
    <source>
        <dbReference type="EMBL" id="QQX12764.1"/>
    </source>
</evidence>
<feature type="transmembrane region" description="Helical" evidence="1">
    <location>
        <begin position="21"/>
        <end position="37"/>
    </location>
</feature>
<keyword evidence="1" id="KW-0812">Transmembrane</keyword>
<gene>
    <name evidence="4" type="ORF">JC965_26950</name>
    <name evidence="2" type="ORF">SJS77_02180</name>
    <name evidence="3" type="ORF">VCX44_02330</name>
</gene>
<sequence>MENSKKTVKGQDGSAKTELSFLFLMFMLLAVGFAFALTNTQYSVMMASLIVVAGTVLLYRKQRVQKAWVGALTALTSKE</sequence>
<evidence type="ECO:0000313" key="5">
    <source>
        <dbReference type="Proteomes" id="UP001304847"/>
    </source>
</evidence>
<geneLocation type="plasmid" evidence="4">
    <name>p1</name>
</geneLocation>
<dbReference type="AlphaFoldDB" id="A0A6I4WQW0"/>
<evidence type="ECO:0000256" key="1">
    <source>
        <dbReference type="SAM" id="Phobius"/>
    </source>
</evidence>
<dbReference type="RefSeq" id="WP_101617859.1">
    <property type="nucleotide sequence ID" value="NZ_JAOCIE010000020.1"/>
</dbReference>
<dbReference type="EMBL" id="JAWZVU010000015">
    <property type="protein sequence ID" value="MDX7719289.1"/>
    <property type="molecule type" value="Genomic_DNA"/>
</dbReference>
<feature type="transmembrane region" description="Helical" evidence="1">
    <location>
        <begin position="43"/>
        <end position="59"/>
    </location>
</feature>
<dbReference type="Proteomes" id="UP001277183">
    <property type="component" value="Unassembled WGS sequence"/>
</dbReference>
<name>A0A6I4WQW0_AERCA</name>
<organism evidence="4">
    <name type="scientific">Aeromonas caviae</name>
    <name type="common">Aeromonas punctata</name>
    <dbReference type="NCBI Taxonomy" id="648"/>
    <lineage>
        <taxon>Bacteria</taxon>
        <taxon>Pseudomonadati</taxon>
        <taxon>Pseudomonadota</taxon>
        <taxon>Gammaproteobacteria</taxon>
        <taxon>Aeromonadales</taxon>
        <taxon>Aeromonadaceae</taxon>
        <taxon>Aeromonas</taxon>
    </lineage>
</organism>
<keyword evidence="1" id="KW-1133">Transmembrane helix</keyword>
<keyword evidence="4" id="KW-0614">Plasmid</keyword>
<proteinExistence type="predicted"/>
<dbReference type="Proteomes" id="UP001304847">
    <property type="component" value="Unassembled WGS sequence"/>
</dbReference>
<dbReference type="EMBL" id="JAYGOJ010000006">
    <property type="protein sequence ID" value="MEA9434678.1"/>
    <property type="molecule type" value="Genomic_DNA"/>
</dbReference>